<evidence type="ECO:0000259" key="4">
    <source>
        <dbReference type="PROSITE" id="PS50949"/>
    </source>
</evidence>
<keyword evidence="3" id="KW-0804">Transcription</keyword>
<organism evidence="5 6">
    <name type="scientific">Mycolicibacterium boenickei</name>
    <dbReference type="NCBI Taxonomy" id="146017"/>
    <lineage>
        <taxon>Bacteria</taxon>
        <taxon>Bacillati</taxon>
        <taxon>Actinomycetota</taxon>
        <taxon>Actinomycetes</taxon>
        <taxon>Mycobacteriales</taxon>
        <taxon>Mycobacteriaceae</taxon>
        <taxon>Mycolicibacterium</taxon>
    </lineage>
</organism>
<dbReference type="SMART" id="SM00866">
    <property type="entry name" value="UTRA"/>
    <property type="match status" value="1"/>
</dbReference>
<dbReference type="InterPro" id="IPR028978">
    <property type="entry name" value="Chorismate_lyase_/UTRA_dom_sf"/>
</dbReference>
<dbReference type="PRINTS" id="PR00035">
    <property type="entry name" value="HTHGNTR"/>
</dbReference>
<sequence>MAFGLLRVLDLVHTRDMSQTPGGPVAEDVRRRILSMLAVGTLRPGSRLGTEREMAESFAVSRSTLRSALLPLSQAGVLERRTGRNGGTFVRADVVERNAAELAGLPARLHSGGHSSATRVLATDRRPATQVEARALEIDDGTEIFTVRRLRFADGVPLSVDLACFVAEHMEDLLEQPLGGSLYELVRVRYGLTPAVTTETIEVVSASPREAQWLDIAHRKPLLAITRITRDTGGVPFEYAYDLFRADRVRLTATSHGSVGAVQRSVSSA</sequence>
<name>A0ABN5Z7V4_9MYCO</name>
<keyword evidence="1" id="KW-0805">Transcription regulation</keyword>
<protein>
    <submittedName>
        <fullName evidence="5">Transcriptional regulator</fullName>
    </submittedName>
</protein>
<evidence type="ECO:0000313" key="6">
    <source>
        <dbReference type="Proteomes" id="UP000466683"/>
    </source>
</evidence>
<dbReference type="SUPFAM" id="SSF46785">
    <property type="entry name" value="Winged helix' DNA-binding domain"/>
    <property type="match status" value="1"/>
</dbReference>
<dbReference type="Pfam" id="PF07702">
    <property type="entry name" value="UTRA"/>
    <property type="match status" value="1"/>
</dbReference>
<reference evidence="5 6" key="1">
    <citation type="journal article" date="2019" name="Emerg. Microbes Infect.">
        <title>Comprehensive subspecies identification of 175 nontuberculous mycobacteria species based on 7547 genomic profiles.</title>
        <authorList>
            <person name="Matsumoto Y."/>
            <person name="Kinjo T."/>
            <person name="Motooka D."/>
            <person name="Nabeya D."/>
            <person name="Jung N."/>
            <person name="Uechi K."/>
            <person name="Horii T."/>
            <person name="Iida T."/>
            <person name="Fujita J."/>
            <person name="Nakamura S."/>
        </authorList>
    </citation>
    <scope>NUCLEOTIDE SEQUENCE [LARGE SCALE GENOMIC DNA]</scope>
    <source>
        <strain evidence="5 6">JCM 15653</strain>
    </source>
</reference>
<evidence type="ECO:0000256" key="3">
    <source>
        <dbReference type="ARBA" id="ARBA00023163"/>
    </source>
</evidence>
<evidence type="ECO:0000256" key="1">
    <source>
        <dbReference type="ARBA" id="ARBA00023015"/>
    </source>
</evidence>
<dbReference type="Gene3D" id="1.10.10.10">
    <property type="entry name" value="Winged helix-like DNA-binding domain superfamily/Winged helix DNA-binding domain"/>
    <property type="match status" value="1"/>
</dbReference>
<dbReference type="InterPro" id="IPR036388">
    <property type="entry name" value="WH-like_DNA-bd_sf"/>
</dbReference>
<dbReference type="CDD" id="cd07377">
    <property type="entry name" value="WHTH_GntR"/>
    <property type="match status" value="1"/>
</dbReference>
<dbReference type="Gene3D" id="3.40.1410.10">
    <property type="entry name" value="Chorismate lyase-like"/>
    <property type="match status" value="1"/>
</dbReference>
<dbReference type="Proteomes" id="UP000466683">
    <property type="component" value="Chromosome"/>
</dbReference>
<evidence type="ECO:0000313" key="5">
    <source>
        <dbReference type="EMBL" id="BBX90275.1"/>
    </source>
</evidence>
<dbReference type="SUPFAM" id="SSF64288">
    <property type="entry name" value="Chorismate lyase-like"/>
    <property type="match status" value="1"/>
</dbReference>
<dbReference type="PANTHER" id="PTHR44846">
    <property type="entry name" value="MANNOSYL-D-GLYCERATE TRANSPORT/METABOLISM SYSTEM REPRESSOR MNGR-RELATED"/>
    <property type="match status" value="1"/>
</dbReference>
<keyword evidence="6" id="KW-1185">Reference proteome</keyword>
<dbReference type="InterPro" id="IPR036390">
    <property type="entry name" value="WH_DNA-bd_sf"/>
</dbReference>
<proteinExistence type="predicted"/>
<keyword evidence="2" id="KW-0238">DNA-binding</keyword>
<dbReference type="SMART" id="SM00345">
    <property type="entry name" value="HTH_GNTR"/>
    <property type="match status" value="1"/>
</dbReference>
<gene>
    <name evidence="5" type="ORF">MBOE_19240</name>
</gene>
<dbReference type="InterPro" id="IPR000524">
    <property type="entry name" value="Tscrpt_reg_HTH_GntR"/>
</dbReference>
<dbReference type="Pfam" id="PF00392">
    <property type="entry name" value="GntR"/>
    <property type="match status" value="1"/>
</dbReference>
<dbReference type="PANTHER" id="PTHR44846:SF16">
    <property type="entry name" value="TRANSCRIPTIONAL REGULATOR PHNF-RELATED"/>
    <property type="match status" value="1"/>
</dbReference>
<evidence type="ECO:0000256" key="2">
    <source>
        <dbReference type="ARBA" id="ARBA00023125"/>
    </source>
</evidence>
<dbReference type="PROSITE" id="PS50949">
    <property type="entry name" value="HTH_GNTR"/>
    <property type="match status" value="1"/>
</dbReference>
<feature type="domain" description="HTH gntR-type" evidence="4">
    <location>
        <begin position="23"/>
        <end position="93"/>
    </location>
</feature>
<accession>A0ABN5Z7V4</accession>
<dbReference type="InterPro" id="IPR050679">
    <property type="entry name" value="Bact_HTH_transcr_reg"/>
</dbReference>
<dbReference type="InterPro" id="IPR011663">
    <property type="entry name" value="UTRA"/>
</dbReference>
<dbReference type="EMBL" id="AP022579">
    <property type="protein sequence ID" value="BBX90275.1"/>
    <property type="molecule type" value="Genomic_DNA"/>
</dbReference>